<dbReference type="SUPFAM" id="SSF48576">
    <property type="entry name" value="Terpenoid synthases"/>
    <property type="match status" value="1"/>
</dbReference>
<comment type="cofactor">
    <cofactor evidence="1">
        <name>Mg(2+)</name>
        <dbReference type="ChEBI" id="CHEBI:18420"/>
    </cofactor>
</comment>
<keyword evidence="3 6" id="KW-0808">Transferase</keyword>
<dbReference type="GO" id="GO:0106350">
    <property type="term" value="F:all-trans-octaprenyl-diphosphate synthase activity"/>
    <property type="evidence" value="ECO:0007669"/>
    <property type="project" value="UniProtKB-EC"/>
</dbReference>
<gene>
    <name evidence="6" type="ORF">MNB_SV-6-133</name>
</gene>
<evidence type="ECO:0000313" key="6">
    <source>
        <dbReference type="EMBL" id="SFV57843.1"/>
    </source>
</evidence>
<name>A0A1W1BWF9_9ZZZZ</name>
<evidence type="ECO:0000256" key="2">
    <source>
        <dbReference type="ARBA" id="ARBA00006706"/>
    </source>
</evidence>
<dbReference type="GO" id="GO:0004161">
    <property type="term" value="F:dimethylallyltranstransferase activity"/>
    <property type="evidence" value="ECO:0007669"/>
    <property type="project" value="UniProtKB-EC"/>
</dbReference>
<dbReference type="InterPro" id="IPR033749">
    <property type="entry name" value="Polyprenyl_synt_CS"/>
</dbReference>
<dbReference type="GO" id="GO:0004311">
    <property type="term" value="F:geranylgeranyl diphosphate synthase activity"/>
    <property type="evidence" value="ECO:0007669"/>
    <property type="project" value="UniProtKB-EC"/>
</dbReference>
<protein>
    <submittedName>
        <fullName evidence="6">Octaprenyl diphosphate synthase / Dimethylallyltransferase / (2E,6E)-farnesyl diphosphate synthase / Geranylgeranyl pyrophosphate synthetase</fullName>
        <ecNumber evidence="6">2.5.1.1</ecNumber>
        <ecNumber evidence="6">2.5.1.10</ecNumber>
        <ecNumber evidence="6">2.5.1.29</ecNumber>
        <ecNumber evidence="6">2.5.1.90</ecNumber>
    </submittedName>
</protein>
<dbReference type="EMBL" id="FPHC01000045">
    <property type="protein sequence ID" value="SFV57843.1"/>
    <property type="molecule type" value="Genomic_DNA"/>
</dbReference>
<dbReference type="EC" id="2.5.1.1" evidence="6"/>
<evidence type="ECO:0000256" key="5">
    <source>
        <dbReference type="ARBA" id="ARBA00022842"/>
    </source>
</evidence>
<comment type="similarity">
    <text evidence="2">Belongs to the FPP/GGPP synthase family.</text>
</comment>
<organism evidence="6">
    <name type="scientific">hydrothermal vent metagenome</name>
    <dbReference type="NCBI Taxonomy" id="652676"/>
    <lineage>
        <taxon>unclassified sequences</taxon>
        <taxon>metagenomes</taxon>
        <taxon>ecological metagenomes</taxon>
    </lineage>
</organism>
<dbReference type="SFLD" id="SFLDS00005">
    <property type="entry name" value="Isoprenoid_Synthase_Type_I"/>
    <property type="match status" value="1"/>
</dbReference>
<dbReference type="PANTHER" id="PTHR12001:SF69">
    <property type="entry name" value="ALL TRANS-POLYPRENYL-DIPHOSPHATE SYNTHASE PDSS1"/>
    <property type="match status" value="1"/>
</dbReference>
<dbReference type="EC" id="2.5.1.10" evidence="6"/>
<dbReference type="GO" id="GO:0004337">
    <property type="term" value="F:(2E,6E)-farnesyl diphosphate synthase activity"/>
    <property type="evidence" value="ECO:0007669"/>
    <property type="project" value="UniProtKB-EC"/>
</dbReference>
<dbReference type="PROSITE" id="PS00444">
    <property type="entry name" value="POLYPRENYL_SYNTHASE_2"/>
    <property type="match status" value="1"/>
</dbReference>
<keyword evidence="4" id="KW-0479">Metal-binding</keyword>
<dbReference type="EC" id="2.5.1.90" evidence="6"/>
<reference evidence="6" key="1">
    <citation type="submission" date="2016-10" db="EMBL/GenBank/DDBJ databases">
        <authorList>
            <person name="de Groot N.N."/>
        </authorList>
    </citation>
    <scope>NUCLEOTIDE SEQUENCE</scope>
</reference>
<dbReference type="Gene3D" id="1.10.600.10">
    <property type="entry name" value="Farnesyl Diphosphate Synthase"/>
    <property type="match status" value="1"/>
</dbReference>
<dbReference type="Pfam" id="PF00348">
    <property type="entry name" value="polyprenyl_synt"/>
    <property type="match status" value="1"/>
</dbReference>
<sequence>MLSAVERKIEQYIAELDDRDVERLYSRLPHGKRLRAKLILKIAGSSLRVVKTAAIVEMIHAASLLHDDVIDDAYTRRNQPSINALYGNKTAIMLGDILYSKGFYELNDIDKNVSKVISNAVTQLSLGELNDVSLSESFNVDKTLYMKMIYQKTASLIEASSEAAALLAGKRVEPYRIYGRNLGLAFQMIDDLLDITSDSETLGKPALHDFVEGKTTLPYIYLYEKLSSDDRARLVSLHAKKLSTKEQEWIKSQMQKHHIIEQSYGEAKLLIDEAIELMQEAGESALSGIAKDMIDRSF</sequence>
<dbReference type="AlphaFoldDB" id="A0A1W1BWF9"/>
<dbReference type="GO" id="GO:0046872">
    <property type="term" value="F:metal ion binding"/>
    <property type="evidence" value="ECO:0007669"/>
    <property type="project" value="UniProtKB-KW"/>
</dbReference>
<dbReference type="InterPro" id="IPR008949">
    <property type="entry name" value="Isoprenoid_synthase_dom_sf"/>
</dbReference>
<dbReference type="GO" id="GO:0008299">
    <property type="term" value="P:isoprenoid biosynthetic process"/>
    <property type="evidence" value="ECO:0007669"/>
    <property type="project" value="InterPro"/>
</dbReference>
<evidence type="ECO:0000256" key="4">
    <source>
        <dbReference type="ARBA" id="ARBA00022723"/>
    </source>
</evidence>
<proteinExistence type="inferred from homology"/>
<evidence type="ECO:0000256" key="1">
    <source>
        <dbReference type="ARBA" id="ARBA00001946"/>
    </source>
</evidence>
<accession>A0A1W1BWF9</accession>
<dbReference type="InterPro" id="IPR000092">
    <property type="entry name" value="Polyprenyl_synt"/>
</dbReference>
<keyword evidence="5" id="KW-0460">Magnesium</keyword>
<dbReference type="PANTHER" id="PTHR12001">
    <property type="entry name" value="GERANYLGERANYL PYROPHOSPHATE SYNTHASE"/>
    <property type="match status" value="1"/>
</dbReference>
<dbReference type="EC" id="2.5.1.29" evidence="6"/>
<dbReference type="CDD" id="cd00685">
    <property type="entry name" value="Trans_IPPS_HT"/>
    <property type="match status" value="1"/>
</dbReference>
<evidence type="ECO:0000256" key="3">
    <source>
        <dbReference type="ARBA" id="ARBA00022679"/>
    </source>
</evidence>